<keyword evidence="2" id="KW-1185">Reference proteome</keyword>
<dbReference type="AlphaFoldDB" id="A0A8H6LYA5"/>
<protein>
    <recommendedName>
        <fullName evidence="3">F-box domain-containing protein</fullName>
    </recommendedName>
</protein>
<name>A0A8H6LYA5_9AGAR</name>
<proteinExistence type="predicted"/>
<evidence type="ECO:0000313" key="2">
    <source>
        <dbReference type="Proteomes" id="UP000521943"/>
    </source>
</evidence>
<sequence>MHAPLRHAAATFLPLGSSAHPSSKSIIPTIQQLDPNILTRIFKLTAAQSIIERGKLEGVCRWWRAVIVQEPGFWTTIGIQYDTMPTLDALVTSHIPIYLERARKEPLSLYPRAEVACCPRRGVKSEGECDRGLVTRHVQNDAEAGGESQYLYLLGLGVAQCGGNYRDEVL</sequence>
<dbReference type="OrthoDB" id="2640428at2759"/>
<dbReference type="Proteomes" id="UP000521943">
    <property type="component" value="Unassembled WGS sequence"/>
</dbReference>
<evidence type="ECO:0000313" key="1">
    <source>
        <dbReference type="EMBL" id="KAF6747305.1"/>
    </source>
</evidence>
<evidence type="ECO:0008006" key="3">
    <source>
        <dbReference type="Google" id="ProtNLM"/>
    </source>
</evidence>
<dbReference type="Gene3D" id="1.20.1280.50">
    <property type="match status" value="1"/>
</dbReference>
<organism evidence="1 2">
    <name type="scientific">Ephemerocybe angulata</name>
    <dbReference type="NCBI Taxonomy" id="980116"/>
    <lineage>
        <taxon>Eukaryota</taxon>
        <taxon>Fungi</taxon>
        <taxon>Dikarya</taxon>
        <taxon>Basidiomycota</taxon>
        <taxon>Agaricomycotina</taxon>
        <taxon>Agaricomycetes</taxon>
        <taxon>Agaricomycetidae</taxon>
        <taxon>Agaricales</taxon>
        <taxon>Agaricineae</taxon>
        <taxon>Psathyrellaceae</taxon>
        <taxon>Ephemerocybe</taxon>
    </lineage>
</organism>
<comment type="caution">
    <text evidence="1">The sequence shown here is derived from an EMBL/GenBank/DDBJ whole genome shotgun (WGS) entry which is preliminary data.</text>
</comment>
<dbReference type="EMBL" id="JACGCI010000083">
    <property type="protein sequence ID" value="KAF6747305.1"/>
    <property type="molecule type" value="Genomic_DNA"/>
</dbReference>
<gene>
    <name evidence="1" type="ORF">DFP72DRAFT_854613</name>
</gene>
<accession>A0A8H6LYA5</accession>
<reference evidence="1 2" key="1">
    <citation type="submission" date="2020-07" db="EMBL/GenBank/DDBJ databases">
        <title>Comparative genomics of pyrophilous fungi reveals a link between fire events and developmental genes.</title>
        <authorList>
            <consortium name="DOE Joint Genome Institute"/>
            <person name="Steindorff A.S."/>
            <person name="Carver A."/>
            <person name="Calhoun S."/>
            <person name="Stillman K."/>
            <person name="Liu H."/>
            <person name="Lipzen A."/>
            <person name="Pangilinan J."/>
            <person name="Labutti K."/>
            <person name="Bruns T.D."/>
            <person name="Grigoriev I.V."/>
        </authorList>
    </citation>
    <scope>NUCLEOTIDE SEQUENCE [LARGE SCALE GENOMIC DNA]</scope>
    <source>
        <strain evidence="1 2">CBS 144469</strain>
    </source>
</reference>